<dbReference type="AlphaFoldDB" id="A0A822YCM2"/>
<comment type="caution">
    <text evidence="1">The sequence shown here is derived from an EMBL/GenBank/DDBJ whole genome shotgun (WGS) entry which is preliminary data.</text>
</comment>
<name>A0A822YCM2_NELNU</name>
<dbReference type="EMBL" id="DUZY01000002">
    <property type="protein sequence ID" value="DAD28735.1"/>
    <property type="molecule type" value="Genomic_DNA"/>
</dbReference>
<accession>A0A822YCM2</accession>
<organism evidence="1 2">
    <name type="scientific">Nelumbo nucifera</name>
    <name type="common">Sacred lotus</name>
    <dbReference type="NCBI Taxonomy" id="4432"/>
    <lineage>
        <taxon>Eukaryota</taxon>
        <taxon>Viridiplantae</taxon>
        <taxon>Streptophyta</taxon>
        <taxon>Embryophyta</taxon>
        <taxon>Tracheophyta</taxon>
        <taxon>Spermatophyta</taxon>
        <taxon>Magnoliopsida</taxon>
        <taxon>Proteales</taxon>
        <taxon>Nelumbonaceae</taxon>
        <taxon>Nelumbo</taxon>
    </lineage>
</organism>
<gene>
    <name evidence="1" type="ORF">HUJ06_030203</name>
</gene>
<dbReference type="Proteomes" id="UP000607653">
    <property type="component" value="Unassembled WGS sequence"/>
</dbReference>
<evidence type="ECO:0000313" key="2">
    <source>
        <dbReference type="Proteomes" id="UP000607653"/>
    </source>
</evidence>
<sequence length="49" mass="5592">MLADYNEKELDLKTTFQKTDGKIWASTKMTIVLIYPEMDTKSVPDPIGD</sequence>
<evidence type="ECO:0000313" key="1">
    <source>
        <dbReference type="EMBL" id="DAD28735.1"/>
    </source>
</evidence>
<keyword evidence="2" id="KW-1185">Reference proteome</keyword>
<reference evidence="1 2" key="1">
    <citation type="journal article" date="2020" name="Mol. Biol. Evol.">
        <title>Distinct Expression and Methylation Patterns for Genes with Different Fates following a Single Whole-Genome Duplication in Flowering Plants.</title>
        <authorList>
            <person name="Shi T."/>
            <person name="Rahmani R.S."/>
            <person name="Gugger P.F."/>
            <person name="Wang M."/>
            <person name="Li H."/>
            <person name="Zhang Y."/>
            <person name="Li Z."/>
            <person name="Wang Q."/>
            <person name="Van de Peer Y."/>
            <person name="Marchal K."/>
            <person name="Chen J."/>
        </authorList>
    </citation>
    <scope>NUCLEOTIDE SEQUENCE [LARGE SCALE GENOMIC DNA]</scope>
    <source>
        <tissue evidence="1">Leaf</tissue>
    </source>
</reference>
<protein>
    <submittedName>
        <fullName evidence="1">Uncharacterized protein</fullName>
    </submittedName>
</protein>
<proteinExistence type="predicted"/>